<organism evidence="3 4">
    <name type="scientific">Pythium insidiosum</name>
    <name type="common">Pythiosis disease agent</name>
    <dbReference type="NCBI Taxonomy" id="114742"/>
    <lineage>
        <taxon>Eukaryota</taxon>
        <taxon>Sar</taxon>
        <taxon>Stramenopiles</taxon>
        <taxon>Oomycota</taxon>
        <taxon>Peronosporomycetes</taxon>
        <taxon>Pythiales</taxon>
        <taxon>Pythiaceae</taxon>
        <taxon>Pythium</taxon>
    </lineage>
</organism>
<feature type="region of interest" description="Disordered" evidence="2">
    <location>
        <begin position="25"/>
        <end position="99"/>
    </location>
</feature>
<gene>
    <name evidence="3" type="ORF">P43SY_007599</name>
</gene>
<feature type="coiled-coil region" evidence="1">
    <location>
        <begin position="100"/>
        <end position="134"/>
    </location>
</feature>
<dbReference type="Proteomes" id="UP001209570">
    <property type="component" value="Unassembled WGS sequence"/>
</dbReference>
<keyword evidence="1" id="KW-0175">Coiled coil</keyword>
<accession>A0AAD5LCB8</accession>
<protein>
    <recommendedName>
        <fullName evidence="5">M96 mating-specific protein family</fullName>
    </recommendedName>
</protein>
<name>A0AAD5LCB8_PYTIN</name>
<evidence type="ECO:0000256" key="1">
    <source>
        <dbReference type="SAM" id="Coils"/>
    </source>
</evidence>
<evidence type="ECO:0000313" key="4">
    <source>
        <dbReference type="Proteomes" id="UP001209570"/>
    </source>
</evidence>
<feature type="compositionally biased region" description="Acidic residues" evidence="2">
    <location>
        <begin position="46"/>
        <end position="64"/>
    </location>
</feature>
<dbReference type="AlphaFoldDB" id="A0AAD5LCB8"/>
<evidence type="ECO:0000256" key="2">
    <source>
        <dbReference type="SAM" id="MobiDB-lite"/>
    </source>
</evidence>
<keyword evidence="4" id="KW-1185">Reference proteome</keyword>
<evidence type="ECO:0008006" key="5">
    <source>
        <dbReference type="Google" id="ProtNLM"/>
    </source>
</evidence>
<proteinExistence type="predicted"/>
<reference evidence="3" key="1">
    <citation type="submission" date="2021-12" db="EMBL/GenBank/DDBJ databases">
        <title>Prjna785345.</title>
        <authorList>
            <person name="Rujirawat T."/>
            <person name="Krajaejun T."/>
        </authorList>
    </citation>
    <scope>NUCLEOTIDE SEQUENCE</scope>
    <source>
        <strain evidence="3">Pi057C3</strain>
    </source>
</reference>
<dbReference type="EMBL" id="JAKCXM010000470">
    <property type="protein sequence ID" value="KAJ0393699.1"/>
    <property type="molecule type" value="Genomic_DNA"/>
</dbReference>
<sequence length="459" mass="51671">MDASERMLADADLLDALELAVAAAPSPLHEPGDAGYSNGAKAPQDDHEEQEDDCDEDEDNDMDDVISTSSSGGTPRDSDVGGSSSAEAPVRTLSRTMQYQNRQRQELAYLKAKVRELEKTLRRIERENERRLAQTDNSVWQRVAHQQSVERQRSLAENAKLRESVEDQIKFAKNLERALRKRPHLSVFGDEESSRKRDPQRHPRLLGRACCIADLHDVTKREYNRLEDVVERTKILELPSNHRSLEVHVDDEVAGDATSGSRGQIRVQLLQKRRYPFAFADVGRVIWDFFTKASNIERIEGVTRDVEQDGDTLLATTTVSFRADNKPVLLSAKAAFRRHPDMDKFDVTWASEGECEPSDKDAQTFKLIETGWITIRPCADEPSSCTVSTIGYFWPVLSERCHSKSAPSSGQEANSSNEQIGILTEMLSTLYYRTSADMQTAIQNILLEESLRAKQNSTS</sequence>
<evidence type="ECO:0000313" key="3">
    <source>
        <dbReference type="EMBL" id="KAJ0393699.1"/>
    </source>
</evidence>
<comment type="caution">
    <text evidence="3">The sequence shown here is derived from an EMBL/GenBank/DDBJ whole genome shotgun (WGS) entry which is preliminary data.</text>
</comment>